<reference evidence="2 3" key="1">
    <citation type="submission" date="2023-09" db="EMBL/GenBank/DDBJ databases">
        <authorList>
            <person name="Wang M."/>
        </authorList>
    </citation>
    <scope>NUCLEOTIDE SEQUENCE [LARGE SCALE GENOMIC DNA]</scope>
    <source>
        <strain evidence="2">GT-2023</strain>
        <tissue evidence="2">Liver</tissue>
    </source>
</reference>
<sequence>MVFVKEEIEENMSEAEPWRIKYEEPETWKIKQEEQKEFEESQLDSAAQRIGELEAKVGELEDHLSDLSASKLHINRYCATDEEFRFYTRFLSEKLFWTILSLQVSILEQSLEEE</sequence>
<protein>
    <submittedName>
        <fullName evidence="2">Uncharacterized protein</fullName>
    </submittedName>
</protein>
<keyword evidence="3" id="KW-1185">Reference proteome</keyword>
<name>A0ABR3NJW7_9TELE</name>
<proteinExistence type="predicted"/>
<evidence type="ECO:0000256" key="1">
    <source>
        <dbReference type="SAM" id="Coils"/>
    </source>
</evidence>
<evidence type="ECO:0000313" key="2">
    <source>
        <dbReference type="EMBL" id="KAL1277209.1"/>
    </source>
</evidence>
<comment type="caution">
    <text evidence="2">The sequence shown here is derived from an EMBL/GenBank/DDBJ whole genome shotgun (WGS) entry which is preliminary data.</text>
</comment>
<accession>A0ABR3NJW7</accession>
<evidence type="ECO:0000313" key="3">
    <source>
        <dbReference type="Proteomes" id="UP001558613"/>
    </source>
</evidence>
<dbReference type="EMBL" id="JAYMGO010000003">
    <property type="protein sequence ID" value="KAL1277209.1"/>
    <property type="molecule type" value="Genomic_DNA"/>
</dbReference>
<organism evidence="2 3">
    <name type="scientific">Cirrhinus molitorella</name>
    <name type="common">mud carp</name>
    <dbReference type="NCBI Taxonomy" id="172907"/>
    <lineage>
        <taxon>Eukaryota</taxon>
        <taxon>Metazoa</taxon>
        <taxon>Chordata</taxon>
        <taxon>Craniata</taxon>
        <taxon>Vertebrata</taxon>
        <taxon>Euteleostomi</taxon>
        <taxon>Actinopterygii</taxon>
        <taxon>Neopterygii</taxon>
        <taxon>Teleostei</taxon>
        <taxon>Ostariophysi</taxon>
        <taxon>Cypriniformes</taxon>
        <taxon>Cyprinidae</taxon>
        <taxon>Labeoninae</taxon>
        <taxon>Labeonini</taxon>
        <taxon>Cirrhinus</taxon>
    </lineage>
</organism>
<keyword evidence="1" id="KW-0175">Coiled coil</keyword>
<feature type="coiled-coil region" evidence="1">
    <location>
        <begin position="29"/>
        <end position="70"/>
    </location>
</feature>
<gene>
    <name evidence="2" type="ORF">QQF64_023882</name>
</gene>
<dbReference type="Proteomes" id="UP001558613">
    <property type="component" value="Unassembled WGS sequence"/>
</dbReference>